<dbReference type="GO" id="GO:0042273">
    <property type="term" value="P:ribosomal large subunit biogenesis"/>
    <property type="evidence" value="ECO:0007669"/>
    <property type="project" value="UniProtKB-ARBA"/>
</dbReference>
<dbReference type="PANTHER" id="PTHR12642">
    <property type="entry name" value="RIBOSOME BIOGENESIS PROTEIN NSA2 HOMOLOG"/>
    <property type="match status" value="1"/>
</dbReference>
<dbReference type="Proteomes" id="UP000323000">
    <property type="component" value="Chromosome 7"/>
</dbReference>
<dbReference type="FunFam" id="2.40.10.310:FF:000001">
    <property type="entry name" value="NSA2, ribosome biogenesis homolog"/>
    <property type="match status" value="1"/>
</dbReference>
<dbReference type="InterPro" id="IPR039411">
    <property type="entry name" value="NSA2_fam"/>
</dbReference>
<evidence type="ECO:0000256" key="1">
    <source>
        <dbReference type="ARBA" id="ARBA00004604"/>
    </source>
</evidence>
<reference evidence="8" key="1">
    <citation type="journal article" date="2019" name="Gigascience">
        <title>De novo genome assembly of the endangered Acer yangbiense, a plant species with extremely small populations endemic to Yunnan Province, China.</title>
        <authorList>
            <person name="Yang J."/>
            <person name="Wariss H.M."/>
            <person name="Tao L."/>
            <person name="Zhang R."/>
            <person name="Yun Q."/>
            <person name="Hollingsworth P."/>
            <person name="Dao Z."/>
            <person name="Luo G."/>
            <person name="Guo H."/>
            <person name="Ma Y."/>
            <person name="Sun W."/>
        </authorList>
    </citation>
    <scope>NUCLEOTIDE SEQUENCE [LARGE SCALE GENOMIC DNA]</scope>
    <source>
        <strain evidence="8">cv. Malutang</strain>
    </source>
</reference>
<dbReference type="EMBL" id="VAHF01000007">
    <property type="protein sequence ID" value="TXG58139.1"/>
    <property type="molecule type" value="Genomic_DNA"/>
</dbReference>
<gene>
    <name evidence="7" type="ORF">EZV62_015968</name>
</gene>
<evidence type="ECO:0000313" key="7">
    <source>
        <dbReference type="EMBL" id="TXG58139.1"/>
    </source>
</evidence>
<comment type="function">
    <text evidence="6">Involved in the biogenesis of the 60S ribosomal subunit. May play a part in the quality control of pre-60S particles.</text>
</comment>
<organism evidence="7 8">
    <name type="scientific">Acer yangbiense</name>
    <dbReference type="NCBI Taxonomy" id="1000413"/>
    <lineage>
        <taxon>Eukaryota</taxon>
        <taxon>Viridiplantae</taxon>
        <taxon>Streptophyta</taxon>
        <taxon>Embryophyta</taxon>
        <taxon>Tracheophyta</taxon>
        <taxon>Spermatophyta</taxon>
        <taxon>Magnoliopsida</taxon>
        <taxon>eudicotyledons</taxon>
        <taxon>Gunneridae</taxon>
        <taxon>Pentapetalae</taxon>
        <taxon>rosids</taxon>
        <taxon>malvids</taxon>
        <taxon>Sapindales</taxon>
        <taxon>Sapindaceae</taxon>
        <taxon>Hippocastanoideae</taxon>
        <taxon>Acereae</taxon>
        <taxon>Acer</taxon>
    </lineage>
</organism>
<dbReference type="OrthoDB" id="1847590at2759"/>
<keyword evidence="5 6" id="KW-0539">Nucleus</keyword>
<keyword evidence="6" id="KW-0687">Ribonucleoprotein</keyword>
<name>A0A5C7HMU1_9ROSI</name>
<evidence type="ECO:0000256" key="6">
    <source>
        <dbReference type="RuleBase" id="RU367114"/>
    </source>
</evidence>
<evidence type="ECO:0000256" key="4">
    <source>
        <dbReference type="ARBA" id="ARBA00022552"/>
    </source>
</evidence>
<dbReference type="Pfam" id="PF01201">
    <property type="entry name" value="Ribosomal_S8e"/>
    <property type="match status" value="1"/>
</dbReference>
<comment type="caution">
    <text evidence="7">The sequence shown here is derived from an EMBL/GenBank/DDBJ whole genome shotgun (WGS) entry which is preliminary data.</text>
</comment>
<keyword evidence="8" id="KW-1185">Reference proteome</keyword>
<comment type="subcellular location">
    <subcellularLocation>
        <location evidence="1 6">Nucleus</location>
        <location evidence="1 6">Nucleolus</location>
    </subcellularLocation>
</comment>
<keyword evidence="3 6" id="KW-0690">Ribosome biogenesis</keyword>
<dbReference type="GO" id="GO:0030684">
    <property type="term" value="C:preribosome"/>
    <property type="evidence" value="ECO:0007669"/>
    <property type="project" value="UniProtKB-ARBA"/>
</dbReference>
<comment type="subunit">
    <text evidence="6">Component of the pre-66S ribosomal particle.</text>
</comment>
<dbReference type="InterPro" id="IPR022309">
    <property type="entry name" value="Ribosomal_Se8/biogenesis_NSA2"/>
</dbReference>
<protein>
    <recommendedName>
        <fullName evidence="6">Ribosome biogenesis protein NSA2 homolog</fullName>
    </recommendedName>
</protein>
<sequence>MPQGDYIELHRKRNGYRLDHFERKRKKEARQVHKRSEMAQKALGIKGKMFAKKRYAEKALMKKTLAMHEESSSRRKVDDEVQEGAVPAYLLDRESTTRAKVLSNTIKQKRKEKAGKWEVPLPKVRPVAEDEMFKVIRTGKRRSIIMKISDSHHLFLPFAAKQWKRMVTKATFVGPGFTRKPPKYERFIRPSGLRFTKAHVTHPELKCTFNLEIIGVKKNPNGPMYTSLGVITKGTIIEVNVSELGLVTPAGKVVWGKYGQVTNNPENDGCINAVLLV</sequence>
<accession>A0A5C7HMU1</accession>
<dbReference type="Gene3D" id="2.40.10.310">
    <property type="match status" value="1"/>
</dbReference>
<evidence type="ECO:0000256" key="2">
    <source>
        <dbReference type="ARBA" id="ARBA00005424"/>
    </source>
</evidence>
<proteinExistence type="inferred from homology"/>
<dbReference type="CDD" id="cd11381">
    <property type="entry name" value="NSA2"/>
    <property type="match status" value="1"/>
</dbReference>
<dbReference type="AlphaFoldDB" id="A0A5C7HMU1"/>
<keyword evidence="4 6" id="KW-0698">rRNA processing</keyword>
<evidence type="ECO:0000313" key="8">
    <source>
        <dbReference type="Proteomes" id="UP000323000"/>
    </source>
</evidence>
<dbReference type="GO" id="GO:0006364">
    <property type="term" value="P:rRNA processing"/>
    <property type="evidence" value="ECO:0007669"/>
    <property type="project" value="UniProtKB-KW"/>
</dbReference>
<evidence type="ECO:0000256" key="3">
    <source>
        <dbReference type="ARBA" id="ARBA00022517"/>
    </source>
</evidence>
<evidence type="ECO:0000256" key="5">
    <source>
        <dbReference type="ARBA" id="ARBA00023242"/>
    </source>
</evidence>
<comment type="similarity">
    <text evidence="2 6">Belongs to the eukaryotic ribosomal protein eS8 family. Ribosome biogenesis protein NSA2 subfamily.</text>
</comment>
<dbReference type="GO" id="GO:0005730">
    <property type="term" value="C:nucleolus"/>
    <property type="evidence" value="ECO:0007669"/>
    <property type="project" value="UniProtKB-SubCell"/>
</dbReference>